<dbReference type="PANTHER" id="PTHR47510">
    <property type="entry name" value="REVERSE TRANSCRIPTASE DOMAIN-CONTAINING PROTEIN"/>
    <property type="match status" value="1"/>
</dbReference>
<dbReference type="Proteomes" id="UP001152795">
    <property type="component" value="Unassembled WGS sequence"/>
</dbReference>
<gene>
    <name evidence="1" type="ORF">PACLA_8A055785</name>
</gene>
<evidence type="ECO:0000313" key="2">
    <source>
        <dbReference type="Proteomes" id="UP001152795"/>
    </source>
</evidence>
<dbReference type="PANTHER" id="PTHR47510:SF3">
    <property type="entry name" value="ENDO_EXONUCLEASE_PHOSPHATASE DOMAIN-CONTAINING PROTEIN"/>
    <property type="match status" value="1"/>
</dbReference>
<proteinExistence type="predicted"/>
<dbReference type="SUPFAM" id="SSF56219">
    <property type="entry name" value="DNase I-like"/>
    <property type="match status" value="1"/>
</dbReference>
<sequence length="332" mass="37841">MSLAPKVDEIRTVALTLFVETDGGVCCCVNDSIPYEVLSQYHHDNFEVLWIKARPFRLPRGFSSIIGIVYHPPSSNAPAMNEYLSCQLSAFESSFPNTGTVLLGDFNKLNVSGFSRHFRLKQLVKFPTRGNNTLDLILTDLKEYYSTPEKLSSFGLSDHLTIERLRYPGFCVRTSVKQDDTTRTRTPKPGYFTFEWKIERFLALCNERFKTGCYPSWLVRTRFHTFQRKQNVHTGTNNSFEGTESCSIAWPQVSNFAYNSRFLRSTSCFRFKQGVKSLCGMDPTSPSNDLRLLMSNDNESTGFSHEQLKELAERINQAFLSPMASFTTLPSP</sequence>
<dbReference type="AlphaFoldDB" id="A0A7D9EPG9"/>
<comment type="caution">
    <text evidence="1">The sequence shown here is derived from an EMBL/GenBank/DDBJ whole genome shotgun (WGS) entry which is preliminary data.</text>
</comment>
<dbReference type="InterPro" id="IPR036691">
    <property type="entry name" value="Endo/exonu/phosph_ase_sf"/>
</dbReference>
<dbReference type="OrthoDB" id="10037236at2759"/>
<dbReference type="EMBL" id="CACRXK020007610">
    <property type="protein sequence ID" value="CAB4012721.1"/>
    <property type="molecule type" value="Genomic_DNA"/>
</dbReference>
<accession>A0A7D9EPG9</accession>
<organism evidence="1 2">
    <name type="scientific">Paramuricea clavata</name>
    <name type="common">Red gorgonian</name>
    <name type="synonym">Violescent sea-whip</name>
    <dbReference type="NCBI Taxonomy" id="317549"/>
    <lineage>
        <taxon>Eukaryota</taxon>
        <taxon>Metazoa</taxon>
        <taxon>Cnidaria</taxon>
        <taxon>Anthozoa</taxon>
        <taxon>Octocorallia</taxon>
        <taxon>Malacalcyonacea</taxon>
        <taxon>Plexauridae</taxon>
        <taxon>Paramuricea</taxon>
    </lineage>
</organism>
<name>A0A7D9EPG9_PARCT</name>
<dbReference type="Gene3D" id="3.60.10.10">
    <property type="entry name" value="Endonuclease/exonuclease/phosphatase"/>
    <property type="match status" value="1"/>
</dbReference>
<protein>
    <submittedName>
        <fullName evidence="1">Uncharacterized protein</fullName>
    </submittedName>
</protein>
<keyword evidence="2" id="KW-1185">Reference proteome</keyword>
<evidence type="ECO:0000313" key="1">
    <source>
        <dbReference type="EMBL" id="CAB4012721.1"/>
    </source>
</evidence>
<reference evidence="1" key="1">
    <citation type="submission" date="2020-04" db="EMBL/GenBank/DDBJ databases">
        <authorList>
            <person name="Alioto T."/>
            <person name="Alioto T."/>
            <person name="Gomez Garrido J."/>
        </authorList>
    </citation>
    <scope>NUCLEOTIDE SEQUENCE</scope>
    <source>
        <strain evidence="1">A484AB</strain>
    </source>
</reference>